<proteinExistence type="predicted"/>
<evidence type="ECO:0000313" key="2">
    <source>
        <dbReference type="Proteomes" id="UP000215914"/>
    </source>
</evidence>
<dbReference type="Proteomes" id="UP000215914">
    <property type="component" value="Chromosome 1"/>
</dbReference>
<dbReference type="InParanoid" id="A0A251VQX1"/>
<sequence length="58" mass="6830">MSFISQLFKQSLRWFCLFRVNYLTVISLFKKIWISKLASCVQGGIWYKGVFSINMSKS</sequence>
<gene>
    <name evidence="1" type="ORF">HannXRQ_Chr01g0019721</name>
</gene>
<accession>A0A251VQX1</accession>
<keyword evidence="2" id="KW-1185">Reference proteome</keyword>
<reference evidence="2" key="1">
    <citation type="journal article" date="2017" name="Nature">
        <title>The sunflower genome provides insights into oil metabolism, flowering and Asterid evolution.</title>
        <authorList>
            <person name="Badouin H."/>
            <person name="Gouzy J."/>
            <person name="Grassa C.J."/>
            <person name="Murat F."/>
            <person name="Staton S.E."/>
            <person name="Cottret L."/>
            <person name="Lelandais-Briere C."/>
            <person name="Owens G.L."/>
            <person name="Carrere S."/>
            <person name="Mayjonade B."/>
            <person name="Legrand L."/>
            <person name="Gill N."/>
            <person name="Kane N.C."/>
            <person name="Bowers J.E."/>
            <person name="Hubner S."/>
            <person name="Bellec A."/>
            <person name="Berard A."/>
            <person name="Berges H."/>
            <person name="Blanchet N."/>
            <person name="Boniface M.C."/>
            <person name="Brunel D."/>
            <person name="Catrice O."/>
            <person name="Chaidir N."/>
            <person name="Claudel C."/>
            <person name="Donnadieu C."/>
            <person name="Faraut T."/>
            <person name="Fievet G."/>
            <person name="Helmstetter N."/>
            <person name="King M."/>
            <person name="Knapp S.J."/>
            <person name="Lai Z."/>
            <person name="Le Paslier M.C."/>
            <person name="Lippi Y."/>
            <person name="Lorenzon L."/>
            <person name="Mandel J.R."/>
            <person name="Marage G."/>
            <person name="Marchand G."/>
            <person name="Marquand E."/>
            <person name="Bret-Mestries E."/>
            <person name="Morien E."/>
            <person name="Nambeesan S."/>
            <person name="Nguyen T."/>
            <person name="Pegot-Espagnet P."/>
            <person name="Pouilly N."/>
            <person name="Raftis F."/>
            <person name="Sallet E."/>
            <person name="Schiex T."/>
            <person name="Thomas J."/>
            <person name="Vandecasteele C."/>
            <person name="Vares D."/>
            <person name="Vear F."/>
            <person name="Vautrin S."/>
            <person name="Crespi M."/>
            <person name="Mangin B."/>
            <person name="Burke J.M."/>
            <person name="Salse J."/>
            <person name="Munos S."/>
            <person name="Vincourt P."/>
            <person name="Rieseberg L.H."/>
            <person name="Langlade N.B."/>
        </authorList>
    </citation>
    <scope>NUCLEOTIDE SEQUENCE [LARGE SCALE GENOMIC DNA]</scope>
    <source>
        <strain evidence="2">cv. SF193</strain>
    </source>
</reference>
<evidence type="ECO:0000313" key="1">
    <source>
        <dbReference type="EMBL" id="OTG37523.1"/>
    </source>
</evidence>
<dbReference type="AlphaFoldDB" id="A0A251VQX1"/>
<organism evidence="1 2">
    <name type="scientific">Helianthus annuus</name>
    <name type="common">Common sunflower</name>
    <dbReference type="NCBI Taxonomy" id="4232"/>
    <lineage>
        <taxon>Eukaryota</taxon>
        <taxon>Viridiplantae</taxon>
        <taxon>Streptophyta</taxon>
        <taxon>Embryophyta</taxon>
        <taxon>Tracheophyta</taxon>
        <taxon>Spermatophyta</taxon>
        <taxon>Magnoliopsida</taxon>
        <taxon>eudicotyledons</taxon>
        <taxon>Gunneridae</taxon>
        <taxon>Pentapetalae</taxon>
        <taxon>asterids</taxon>
        <taxon>campanulids</taxon>
        <taxon>Asterales</taxon>
        <taxon>Asteraceae</taxon>
        <taxon>Asteroideae</taxon>
        <taxon>Heliantheae alliance</taxon>
        <taxon>Heliantheae</taxon>
        <taxon>Helianthus</taxon>
    </lineage>
</organism>
<name>A0A251VQX1_HELAN</name>
<protein>
    <submittedName>
        <fullName evidence="1">Uncharacterized protein</fullName>
    </submittedName>
</protein>
<dbReference type="EMBL" id="CM007890">
    <property type="protein sequence ID" value="OTG37523.1"/>
    <property type="molecule type" value="Genomic_DNA"/>
</dbReference>